<dbReference type="AlphaFoldDB" id="A0A4R5AD54"/>
<keyword evidence="1" id="KW-1133">Transmembrane helix</keyword>
<feature type="transmembrane region" description="Helical" evidence="1">
    <location>
        <begin position="208"/>
        <end position="230"/>
    </location>
</feature>
<feature type="transmembrane region" description="Helical" evidence="1">
    <location>
        <begin position="105"/>
        <end position="129"/>
    </location>
</feature>
<name>A0A4R5AD54_9ACTN</name>
<dbReference type="Pfam" id="PF13593">
    <property type="entry name" value="SBF_like"/>
    <property type="match status" value="1"/>
</dbReference>
<dbReference type="Proteomes" id="UP000294513">
    <property type="component" value="Unassembled WGS sequence"/>
</dbReference>
<feature type="transmembrane region" description="Helical" evidence="1">
    <location>
        <begin position="141"/>
        <end position="161"/>
    </location>
</feature>
<keyword evidence="1" id="KW-0472">Membrane</keyword>
<dbReference type="RefSeq" id="WP_131901635.1">
    <property type="nucleotide sequence ID" value="NZ_SMKU01000305.1"/>
</dbReference>
<feature type="transmembrane region" description="Helical" evidence="1">
    <location>
        <begin position="76"/>
        <end position="99"/>
    </location>
</feature>
<sequence>MRAVSAALARMHIDPYIAAILCSVGIAAMIPARGAAAGVLDHAGTVAITLLFFFYGARLSTSEALRGLRHWRLHAAISSVTFVVFPVLAIACSLLVPMILKEPLYAGVVFLCVLPSTVQSSITLTSIAGGNEAGAICSASLSNLLGVVLTPVLVATLISVGDGGFSLGSIGDITVRLLLPFLLGQLAQRWIGDHVRARRKLLSRYDRGVILLVVYTAFSQGVVSGIWNGLALAELGVLALIIAVLLVIALTIAGLISRVGGFTKADRIAVLFCGSQKSLASGLPMATVLFAEASVSTAVLPLMLYHQLQLLVCSWLAQRFATRPASAQEPATAAA</sequence>
<dbReference type="OrthoDB" id="9792271at2"/>
<dbReference type="EMBL" id="SMKU01000305">
    <property type="protein sequence ID" value="TDD70353.1"/>
    <property type="molecule type" value="Genomic_DNA"/>
</dbReference>
<dbReference type="PANTHER" id="PTHR18640:SF5">
    <property type="entry name" value="SODIUM_BILE ACID COTRANSPORTER 7"/>
    <property type="match status" value="1"/>
</dbReference>
<dbReference type="InterPro" id="IPR016833">
    <property type="entry name" value="Put_Na-Bile_cotransptr"/>
</dbReference>
<comment type="caution">
    <text evidence="2">The sequence shown here is derived from an EMBL/GenBank/DDBJ whole genome shotgun (WGS) entry which is preliminary data.</text>
</comment>
<evidence type="ECO:0000256" key="1">
    <source>
        <dbReference type="SAM" id="Phobius"/>
    </source>
</evidence>
<accession>A0A4R5AD54</accession>
<reference evidence="2 3" key="1">
    <citation type="submission" date="2019-03" db="EMBL/GenBank/DDBJ databases">
        <title>Draft genome sequences of novel Actinobacteria.</title>
        <authorList>
            <person name="Sahin N."/>
            <person name="Ay H."/>
            <person name="Saygin H."/>
        </authorList>
    </citation>
    <scope>NUCLEOTIDE SEQUENCE [LARGE SCALE GENOMIC DNA]</scope>
    <source>
        <strain evidence="2 3">H3C3</strain>
    </source>
</reference>
<feature type="transmembrane region" description="Helical" evidence="1">
    <location>
        <begin position="36"/>
        <end position="55"/>
    </location>
</feature>
<feature type="transmembrane region" description="Helical" evidence="1">
    <location>
        <begin position="167"/>
        <end position="187"/>
    </location>
</feature>
<dbReference type="InterPro" id="IPR038770">
    <property type="entry name" value="Na+/solute_symporter_sf"/>
</dbReference>
<dbReference type="GO" id="GO:0005886">
    <property type="term" value="C:plasma membrane"/>
    <property type="evidence" value="ECO:0007669"/>
    <property type="project" value="TreeGrafter"/>
</dbReference>
<proteinExistence type="predicted"/>
<dbReference type="Gene3D" id="1.20.1530.20">
    <property type="match status" value="1"/>
</dbReference>
<feature type="transmembrane region" description="Helical" evidence="1">
    <location>
        <begin position="236"/>
        <end position="256"/>
    </location>
</feature>
<dbReference type="PIRSF" id="PIRSF026166">
    <property type="entry name" value="UCP026166"/>
    <property type="match status" value="1"/>
</dbReference>
<evidence type="ECO:0000313" key="3">
    <source>
        <dbReference type="Proteomes" id="UP000294513"/>
    </source>
</evidence>
<evidence type="ECO:0000313" key="2">
    <source>
        <dbReference type="EMBL" id="TDD70353.1"/>
    </source>
</evidence>
<protein>
    <submittedName>
        <fullName evidence="2">Bile acid:sodium symporter</fullName>
    </submittedName>
</protein>
<organism evidence="2 3">
    <name type="scientific">Actinomadura rubrisoli</name>
    <dbReference type="NCBI Taxonomy" id="2530368"/>
    <lineage>
        <taxon>Bacteria</taxon>
        <taxon>Bacillati</taxon>
        <taxon>Actinomycetota</taxon>
        <taxon>Actinomycetes</taxon>
        <taxon>Streptosporangiales</taxon>
        <taxon>Thermomonosporaceae</taxon>
        <taxon>Actinomadura</taxon>
    </lineage>
</organism>
<dbReference type="PANTHER" id="PTHR18640">
    <property type="entry name" value="SOLUTE CARRIER FAMILY 10 MEMBER 7"/>
    <property type="match status" value="1"/>
</dbReference>
<feature type="transmembrane region" description="Helical" evidence="1">
    <location>
        <begin position="12"/>
        <end position="30"/>
    </location>
</feature>
<keyword evidence="3" id="KW-1185">Reference proteome</keyword>
<gene>
    <name evidence="2" type="ORF">E1298_36665</name>
</gene>
<keyword evidence="1" id="KW-0812">Transmembrane</keyword>